<protein>
    <submittedName>
        <fullName evidence="2">Uncharacterized protein</fullName>
    </submittedName>
</protein>
<comment type="caution">
    <text evidence="2">The sequence shown here is derived from an EMBL/GenBank/DDBJ whole genome shotgun (WGS) entry which is preliminary data.</text>
</comment>
<proteinExistence type="predicted"/>
<accession>A0A4Z2E7R2</accession>
<dbReference type="Proteomes" id="UP000314294">
    <property type="component" value="Unassembled WGS sequence"/>
</dbReference>
<dbReference type="EMBL" id="SRLO01014519">
    <property type="protein sequence ID" value="TNN24703.1"/>
    <property type="molecule type" value="Genomic_DNA"/>
</dbReference>
<evidence type="ECO:0000313" key="3">
    <source>
        <dbReference type="Proteomes" id="UP000314294"/>
    </source>
</evidence>
<sequence length="74" mass="8062">MSLRKKGETGRGDDSDGAAEEEEEMKVRRFSLGPSNCGTSWMDTCRLNVFPLNSILLGSSSSRPPRLRSPTATS</sequence>
<organism evidence="2 3">
    <name type="scientific">Liparis tanakae</name>
    <name type="common">Tanaka's snailfish</name>
    <dbReference type="NCBI Taxonomy" id="230148"/>
    <lineage>
        <taxon>Eukaryota</taxon>
        <taxon>Metazoa</taxon>
        <taxon>Chordata</taxon>
        <taxon>Craniata</taxon>
        <taxon>Vertebrata</taxon>
        <taxon>Euteleostomi</taxon>
        <taxon>Actinopterygii</taxon>
        <taxon>Neopterygii</taxon>
        <taxon>Teleostei</taxon>
        <taxon>Neoteleostei</taxon>
        <taxon>Acanthomorphata</taxon>
        <taxon>Eupercaria</taxon>
        <taxon>Perciformes</taxon>
        <taxon>Cottioidei</taxon>
        <taxon>Cottales</taxon>
        <taxon>Liparidae</taxon>
        <taxon>Liparis</taxon>
    </lineage>
</organism>
<feature type="region of interest" description="Disordered" evidence="1">
    <location>
        <begin position="55"/>
        <end position="74"/>
    </location>
</feature>
<reference evidence="2 3" key="1">
    <citation type="submission" date="2019-03" db="EMBL/GenBank/DDBJ databases">
        <title>First draft genome of Liparis tanakae, snailfish: a comprehensive survey of snailfish specific genes.</title>
        <authorList>
            <person name="Kim W."/>
            <person name="Song I."/>
            <person name="Jeong J.-H."/>
            <person name="Kim D."/>
            <person name="Kim S."/>
            <person name="Ryu S."/>
            <person name="Song J.Y."/>
            <person name="Lee S.K."/>
        </authorList>
    </citation>
    <scope>NUCLEOTIDE SEQUENCE [LARGE SCALE GENOMIC DNA]</scope>
    <source>
        <tissue evidence="2">Muscle</tissue>
    </source>
</reference>
<evidence type="ECO:0000256" key="1">
    <source>
        <dbReference type="SAM" id="MobiDB-lite"/>
    </source>
</evidence>
<gene>
    <name evidence="2" type="ORF">EYF80_065171</name>
</gene>
<feature type="compositionally biased region" description="Basic and acidic residues" evidence="1">
    <location>
        <begin position="1"/>
        <end position="14"/>
    </location>
</feature>
<feature type="compositionally biased region" description="Acidic residues" evidence="1">
    <location>
        <begin position="15"/>
        <end position="24"/>
    </location>
</feature>
<evidence type="ECO:0000313" key="2">
    <source>
        <dbReference type="EMBL" id="TNN24703.1"/>
    </source>
</evidence>
<keyword evidence="3" id="KW-1185">Reference proteome</keyword>
<feature type="region of interest" description="Disordered" evidence="1">
    <location>
        <begin position="1"/>
        <end position="33"/>
    </location>
</feature>
<dbReference type="AlphaFoldDB" id="A0A4Z2E7R2"/>
<name>A0A4Z2E7R2_9TELE</name>